<reference evidence="2 3" key="1">
    <citation type="submission" date="2023-04" db="EMBL/GenBank/DDBJ databases">
        <title>Neorhizobium petrolearium OS53, complete genome.</title>
        <authorList>
            <person name="Yu T."/>
        </authorList>
    </citation>
    <scope>NUCLEOTIDE SEQUENCE [LARGE SCALE GENOMIC DNA]</scope>
    <source>
        <strain evidence="2 3">OS53</strain>
    </source>
</reference>
<evidence type="ECO:0000256" key="1">
    <source>
        <dbReference type="SAM" id="MobiDB-lite"/>
    </source>
</evidence>
<dbReference type="EMBL" id="CP123000">
    <property type="protein sequence ID" value="WGI66309.1"/>
    <property type="molecule type" value="Genomic_DNA"/>
</dbReference>
<sequence length="42" mass="4563">MLSIARLVGRQMAREDFAARTAANDNRAANADRPESAEDDEG</sequence>
<gene>
    <name evidence="2" type="ORF">QEO92_14735</name>
</gene>
<keyword evidence="3" id="KW-1185">Reference proteome</keyword>
<evidence type="ECO:0000313" key="3">
    <source>
        <dbReference type="Proteomes" id="UP001227095"/>
    </source>
</evidence>
<dbReference type="RefSeq" id="WP_265105695.1">
    <property type="nucleotide sequence ID" value="NZ_CP123000.1"/>
</dbReference>
<evidence type="ECO:0000313" key="2">
    <source>
        <dbReference type="EMBL" id="WGI66309.1"/>
    </source>
</evidence>
<feature type="region of interest" description="Disordered" evidence="1">
    <location>
        <begin position="19"/>
        <end position="42"/>
    </location>
</feature>
<dbReference type="Proteomes" id="UP001227095">
    <property type="component" value="Chromosome"/>
</dbReference>
<organism evidence="2 3">
    <name type="scientific">Neorhizobium petrolearium</name>
    <dbReference type="NCBI Taxonomy" id="515361"/>
    <lineage>
        <taxon>Bacteria</taxon>
        <taxon>Pseudomonadati</taxon>
        <taxon>Pseudomonadota</taxon>
        <taxon>Alphaproteobacteria</taxon>
        <taxon>Hyphomicrobiales</taxon>
        <taxon>Rhizobiaceae</taxon>
        <taxon>Rhizobium/Agrobacterium group</taxon>
        <taxon>Neorhizobium</taxon>
    </lineage>
</organism>
<accession>A0ABY8LXQ3</accession>
<proteinExistence type="predicted"/>
<feature type="compositionally biased region" description="Low complexity" evidence="1">
    <location>
        <begin position="19"/>
        <end position="29"/>
    </location>
</feature>
<name>A0ABY8LXQ3_9HYPH</name>
<protein>
    <submittedName>
        <fullName evidence="2">Uncharacterized protein</fullName>
    </submittedName>
</protein>